<evidence type="ECO:0000259" key="3">
    <source>
        <dbReference type="Pfam" id="PF08338"/>
    </source>
</evidence>
<evidence type="ECO:0008006" key="6">
    <source>
        <dbReference type="Google" id="ProtNLM"/>
    </source>
</evidence>
<dbReference type="EMBL" id="JACCAA010000001">
    <property type="protein sequence ID" value="NYG57294.1"/>
    <property type="molecule type" value="Genomic_DNA"/>
</dbReference>
<dbReference type="Gene3D" id="3.40.50.720">
    <property type="entry name" value="NAD(P)-binding Rossmann-like Domain"/>
    <property type="match status" value="1"/>
</dbReference>
<dbReference type="AlphaFoldDB" id="A0A7Y9S043"/>
<feature type="domain" description="DUF1731" evidence="3">
    <location>
        <begin position="252"/>
        <end position="294"/>
    </location>
</feature>
<dbReference type="InterPro" id="IPR013549">
    <property type="entry name" value="DUF1731"/>
</dbReference>
<name>A0A7Y9S043_9ACTN</name>
<keyword evidence="5" id="KW-1185">Reference proteome</keyword>
<comment type="similarity">
    <text evidence="1">Belongs to the NAD(P)-dependent epimerase/dehydratase family. SDR39U1 subfamily.</text>
</comment>
<dbReference type="InterPro" id="IPR010099">
    <property type="entry name" value="SDR39U1"/>
</dbReference>
<gene>
    <name evidence="4" type="ORF">BJ980_000217</name>
</gene>
<accession>A0A7Y9S043</accession>
<dbReference type="Proteomes" id="UP000540656">
    <property type="component" value="Unassembled WGS sequence"/>
</dbReference>
<comment type="caution">
    <text evidence="4">The sequence shown here is derived from an EMBL/GenBank/DDBJ whole genome shotgun (WGS) entry which is preliminary data.</text>
</comment>
<dbReference type="SUPFAM" id="SSF51735">
    <property type="entry name" value="NAD(P)-binding Rossmann-fold domains"/>
    <property type="match status" value="1"/>
</dbReference>
<evidence type="ECO:0000259" key="2">
    <source>
        <dbReference type="Pfam" id="PF01370"/>
    </source>
</evidence>
<sequence length="303" mass="32264">MRIVIAGASGFLGSHLVPHLRQQGHAVTQLVRRAPSAPDEAQWDPYAADVDQDLIDRADVVINLAGSPLIGNPHSKKWASELVESRVTTTRLLADRIAEAHRGGRGTPAYLAGNGISIYGDHGDQPVTEDTESRGDALLTAVTRLWEDATAPAQESGARVVVLRTAPVIDKSHPPLKPMLLPFRLGLGARLGDGSQHFPIISLRDWVGAVTHLAEHETASGPFNLCCPETPTNADYTCVVAKSVGRRARLAVPAFVLDKAAGPMSPEVLGSVRAVPEALIETGYDFADHDVRDVVATALSAQN</sequence>
<dbReference type="InterPro" id="IPR036291">
    <property type="entry name" value="NAD(P)-bd_dom_sf"/>
</dbReference>
<dbReference type="PANTHER" id="PTHR11092:SF0">
    <property type="entry name" value="EPIMERASE FAMILY PROTEIN SDR39U1"/>
    <property type="match status" value="1"/>
</dbReference>
<feature type="domain" description="NAD-dependent epimerase/dehydratase" evidence="2">
    <location>
        <begin position="3"/>
        <end position="224"/>
    </location>
</feature>
<dbReference type="PANTHER" id="PTHR11092">
    <property type="entry name" value="SUGAR NUCLEOTIDE EPIMERASE RELATED"/>
    <property type="match status" value="1"/>
</dbReference>
<dbReference type="RefSeq" id="WP_179500593.1">
    <property type="nucleotide sequence ID" value="NZ_JACCAA010000001.1"/>
</dbReference>
<dbReference type="Pfam" id="PF08338">
    <property type="entry name" value="DUF1731"/>
    <property type="match status" value="1"/>
</dbReference>
<protein>
    <recommendedName>
        <fullName evidence="6">TIGR01777 family protein</fullName>
    </recommendedName>
</protein>
<evidence type="ECO:0000313" key="4">
    <source>
        <dbReference type="EMBL" id="NYG57294.1"/>
    </source>
</evidence>
<reference evidence="4 5" key="1">
    <citation type="submission" date="2020-07" db="EMBL/GenBank/DDBJ databases">
        <title>Sequencing the genomes of 1000 actinobacteria strains.</title>
        <authorList>
            <person name="Klenk H.-P."/>
        </authorList>
    </citation>
    <scope>NUCLEOTIDE SEQUENCE [LARGE SCALE GENOMIC DNA]</scope>
    <source>
        <strain evidence="4 5">DSM 23819</strain>
    </source>
</reference>
<organism evidence="4 5">
    <name type="scientific">Nocardioides daedukensis</name>
    <dbReference type="NCBI Taxonomy" id="634462"/>
    <lineage>
        <taxon>Bacteria</taxon>
        <taxon>Bacillati</taxon>
        <taxon>Actinomycetota</taxon>
        <taxon>Actinomycetes</taxon>
        <taxon>Propionibacteriales</taxon>
        <taxon>Nocardioidaceae</taxon>
        <taxon>Nocardioides</taxon>
    </lineage>
</organism>
<dbReference type="NCBIfam" id="TIGR01777">
    <property type="entry name" value="yfcH"/>
    <property type="match status" value="1"/>
</dbReference>
<proteinExistence type="inferred from homology"/>
<dbReference type="InterPro" id="IPR001509">
    <property type="entry name" value="Epimerase_deHydtase"/>
</dbReference>
<evidence type="ECO:0000256" key="1">
    <source>
        <dbReference type="ARBA" id="ARBA00009353"/>
    </source>
</evidence>
<evidence type="ECO:0000313" key="5">
    <source>
        <dbReference type="Proteomes" id="UP000540656"/>
    </source>
</evidence>
<dbReference type="Pfam" id="PF01370">
    <property type="entry name" value="Epimerase"/>
    <property type="match status" value="1"/>
</dbReference>